<dbReference type="GO" id="GO:0005886">
    <property type="term" value="C:plasma membrane"/>
    <property type="evidence" value="ECO:0007669"/>
    <property type="project" value="UniProtKB-SubCell"/>
</dbReference>
<keyword evidence="6 7" id="KW-0472">Membrane</keyword>
<gene>
    <name evidence="8" type="ORF">B4O97_01255</name>
</gene>
<evidence type="ECO:0000256" key="2">
    <source>
        <dbReference type="ARBA" id="ARBA00005262"/>
    </source>
</evidence>
<name>A0A1Y1S4G1_9SPIO</name>
<comment type="subcellular location">
    <subcellularLocation>
        <location evidence="1">Cell membrane</location>
        <topology evidence="1">Multi-pass membrane protein</topology>
    </subcellularLocation>
</comment>
<evidence type="ECO:0000256" key="6">
    <source>
        <dbReference type="ARBA" id="ARBA00023136"/>
    </source>
</evidence>
<keyword evidence="4 7" id="KW-0812">Transmembrane</keyword>
<dbReference type="Proteomes" id="UP000192343">
    <property type="component" value="Unassembled WGS sequence"/>
</dbReference>
<feature type="transmembrane region" description="Helical" evidence="7">
    <location>
        <begin position="109"/>
        <end position="126"/>
    </location>
</feature>
<comment type="caution">
    <text evidence="8">The sequence shown here is derived from an EMBL/GenBank/DDBJ whole genome shotgun (WGS) entry which is preliminary data.</text>
</comment>
<feature type="transmembrane region" description="Helical" evidence="7">
    <location>
        <begin position="77"/>
        <end position="97"/>
    </location>
</feature>
<evidence type="ECO:0000313" key="9">
    <source>
        <dbReference type="Proteomes" id="UP000192343"/>
    </source>
</evidence>
<proteinExistence type="inferred from homology"/>
<sequence length="182" mass="19681">MIMRLFVQFFRIGLFTIGGGYAMVPIIEHEISTTAKLLSKAEIDHVLLVAQSAPGPIAVNTAFLIGRHIGGWKGAVATCLGVSLPSFLIILLIAIHLSGFFELPEVMSSFRGIRGAVVALIALTGIRVARRTFSVFLVILAVIWFLLLILTGINPYQIVALSVAAGLVREFLRRRRKGGKAG</sequence>
<dbReference type="STRING" id="1963862.B4O97_01255"/>
<dbReference type="GO" id="GO:0015109">
    <property type="term" value="F:chromate transmembrane transporter activity"/>
    <property type="evidence" value="ECO:0007669"/>
    <property type="project" value="InterPro"/>
</dbReference>
<evidence type="ECO:0000256" key="3">
    <source>
        <dbReference type="ARBA" id="ARBA00022475"/>
    </source>
</evidence>
<dbReference type="AlphaFoldDB" id="A0A1Y1S4G1"/>
<accession>A0A1Y1S4G1</accession>
<keyword evidence="5 7" id="KW-1133">Transmembrane helix</keyword>
<protein>
    <recommendedName>
        <fullName evidence="10">Chromate transporter</fullName>
    </recommendedName>
</protein>
<reference evidence="8 9" key="1">
    <citation type="submission" date="2017-03" db="EMBL/GenBank/DDBJ databases">
        <title>Draft Genome sequence of Marispirochaeta sp. strain JC444.</title>
        <authorList>
            <person name="Shivani Y."/>
            <person name="Subhash Y."/>
            <person name="Sasikala C."/>
            <person name="Ramana C."/>
        </authorList>
    </citation>
    <scope>NUCLEOTIDE SEQUENCE [LARGE SCALE GENOMIC DNA]</scope>
    <source>
        <strain evidence="8 9">JC444</strain>
    </source>
</reference>
<evidence type="ECO:0000256" key="4">
    <source>
        <dbReference type="ARBA" id="ARBA00022692"/>
    </source>
</evidence>
<evidence type="ECO:0000256" key="1">
    <source>
        <dbReference type="ARBA" id="ARBA00004651"/>
    </source>
</evidence>
<dbReference type="OrthoDB" id="9788907at2"/>
<dbReference type="InterPro" id="IPR052518">
    <property type="entry name" value="CHR_Transporter"/>
</dbReference>
<feature type="transmembrane region" description="Helical" evidence="7">
    <location>
        <begin position="46"/>
        <end position="65"/>
    </location>
</feature>
<dbReference type="EMBL" id="MWQY01000001">
    <property type="protein sequence ID" value="ORC38414.1"/>
    <property type="molecule type" value="Genomic_DNA"/>
</dbReference>
<evidence type="ECO:0000256" key="5">
    <source>
        <dbReference type="ARBA" id="ARBA00022989"/>
    </source>
</evidence>
<keyword evidence="3" id="KW-1003">Cell membrane</keyword>
<dbReference type="Pfam" id="PF02417">
    <property type="entry name" value="Chromate_transp"/>
    <property type="match status" value="1"/>
</dbReference>
<dbReference type="PANTHER" id="PTHR43663:SF2">
    <property type="entry name" value="CHROMATE TRANSPORT PROTEIN-RELATED"/>
    <property type="match status" value="1"/>
</dbReference>
<evidence type="ECO:0000256" key="7">
    <source>
        <dbReference type="SAM" id="Phobius"/>
    </source>
</evidence>
<evidence type="ECO:0000313" key="8">
    <source>
        <dbReference type="EMBL" id="ORC38414.1"/>
    </source>
</evidence>
<organism evidence="8 9">
    <name type="scientific">Marispirochaeta aestuarii</name>
    <dbReference type="NCBI Taxonomy" id="1963862"/>
    <lineage>
        <taxon>Bacteria</taxon>
        <taxon>Pseudomonadati</taxon>
        <taxon>Spirochaetota</taxon>
        <taxon>Spirochaetia</taxon>
        <taxon>Spirochaetales</taxon>
        <taxon>Spirochaetaceae</taxon>
        <taxon>Marispirochaeta</taxon>
    </lineage>
</organism>
<dbReference type="PANTHER" id="PTHR43663">
    <property type="entry name" value="CHROMATE TRANSPORT PROTEIN-RELATED"/>
    <property type="match status" value="1"/>
</dbReference>
<comment type="similarity">
    <text evidence="2">Belongs to the chromate ion transporter (CHR) (TC 2.A.51) family.</text>
</comment>
<feature type="transmembrane region" description="Helical" evidence="7">
    <location>
        <begin position="133"/>
        <end position="150"/>
    </location>
</feature>
<dbReference type="InterPro" id="IPR003370">
    <property type="entry name" value="Chromate_transpt"/>
</dbReference>
<keyword evidence="9" id="KW-1185">Reference proteome</keyword>
<evidence type="ECO:0008006" key="10">
    <source>
        <dbReference type="Google" id="ProtNLM"/>
    </source>
</evidence>
<dbReference type="RefSeq" id="WP_083047517.1">
    <property type="nucleotide sequence ID" value="NZ_MWQY01000001.1"/>
</dbReference>